<proteinExistence type="inferred from homology"/>
<keyword evidence="3 7" id="KW-1133">Transmembrane helix</keyword>
<evidence type="ECO:0000256" key="2">
    <source>
        <dbReference type="ARBA" id="ARBA00022692"/>
    </source>
</evidence>
<dbReference type="GO" id="GO:0032977">
    <property type="term" value="F:membrane insertase activity"/>
    <property type="evidence" value="ECO:0007669"/>
    <property type="project" value="InterPro"/>
</dbReference>
<dbReference type="InterPro" id="IPR047196">
    <property type="entry name" value="YidC_ALB_C"/>
</dbReference>
<evidence type="ECO:0000256" key="3">
    <source>
        <dbReference type="ARBA" id="ARBA00022989"/>
    </source>
</evidence>
<comment type="similarity">
    <text evidence="5">Belongs to the OXA1/ALB3/YidC family.</text>
</comment>
<feature type="compositionally biased region" description="Low complexity" evidence="6">
    <location>
        <begin position="356"/>
        <end position="367"/>
    </location>
</feature>
<dbReference type="PANTHER" id="PTHR12428:SF14">
    <property type="entry name" value="ALBINO3-LIKE PROTEIN 1, CHLOROPLASTIC"/>
    <property type="match status" value="1"/>
</dbReference>
<comment type="caution">
    <text evidence="10">The sequence shown here is derived from an EMBL/GenBank/DDBJ whole genome shotgun (WGS) entry which is preliminary data.</text>
</comment>
<dbReference type="NCBIfam" id="TIGR03592">
    <property type="entry name" value="yidC_oxa1_cterm"/>
    <property type="match status" value="1"/>
</dbReference>
<name>A0A9W7EXR7_9STRA</name>
<dbReference type="InterPro" id="IPR028055">
    <property type="entry name" value="YidC/Oxa/ALB_C"/>
</dbReference>
<evidence type="ECO:0000256" key="6">
    <source>
        <dbReference type="SAM" id="MobiDB-lite"/>
    </source>
</evidence>
<dbReference type="InterPro" id="IPR001708">
    <property type="entry name" value="YidC/ALB3/OXA1/COX18"/>
</dbReference>
<evidence type="ECO:0000256" key="4">
    <source>
        <dbReference type="ARBA" id="ARBA00023136"/>
    </source>
</evidence>
<evidence type="ECO:0000259" key="9">
    <source>
        <dbReference type="Pfam" id="PF02096"/>
    </source>
</evidence>
<feature type="chain" id="PRO_5040956720" description="Membrane insertase YidC/Oxa/ALB C-terminal domain-containing protein" evidence="8">
    <location>
        <begin position="18"/>
        <end position="415"/>
    </location>
</feature>
<evidence type="ECO:0000256" key="5">
    <source>
        <dbReference type="RuleBase" id="RU003945"/>
    </source>
</evidence>
<evidence type="ECO:0000256" key="8">
    <source>
        <dbReference type="SAM" id="SignalP"/>
    </source>
</evidence>
<accession>A0A9W7EXR7</accession>
<dbReference type="GO" id="GO:0051205">
    <property type="term" value="P:protein insertion into membrane"/>
    <property type="evidence" value="ECO:0007669"/>
    <property type="project" value="TreeGrafter"/>
</dbReference>
<dbReference type="AlphaFoldDB" id="A0A9W7EXR7"/>
<evidence type="ECO:0000256" key="1">
    <source>
        <dbReference type="ARBA" id="ARBA00004141"/>
    </source>
</evidence>
<comment type="subcellular location">
    <subcellularLocation>
        <location evidence="1 5">Membrane</location>
        <topology evidence="1 5">Multi-pass membrane protein</topology>
    </subcellularLocation>
</comment>
<feature type="domain" description="Membrane insertase YidC/Oxa/ALB C-terminal" evidence="9">
    <location>
        <begin position="108"/>
        <end position="319"/>
    </location>
</feature>
<feature type="signal peptide" evidence="8">
    <location>
        <begin position="1"/>
        <end position="17"/>
    </location>
</feature>
<reference evidence="11" key="1">
    <citation type="journal article" date="2023" name="Commun. Biol.">
        <title>Genome analysis of Parmales, the sister group of diatoms, reveals the evolutionary specialization of diatoms from phago-mixotrophs to photoautotrophs.</title>
        <authorList>
            <person name="Ban H."/>
            <person name="Sato S."/>
            <person name="Yoshikawa S."/>
            <person name="Yamada K."/>
            <person name="Nakamura Y."/>
            <person name="Ichinomiya M."/>
            <person name="Sato N."/>
            <person name="Blanc-Mathieu R."/>
            <person name="Endo H."/>
            <person name="Kuwata A."/>
            <person name="Ogata H."/>
        </authorList>
    </citation>
    <scope>NUCLEOTIDE SEQUENCE [LARGE SCALE GENOMIC DNA]</scope>
    <source>
        <strain evidence="11">NIES 3701</strain>
    </source>
</reference>
<feature type="compositionally biased region" description="Basic residues" evidence="6">
    <location>
        <begin position="405"/>
        <end position="415"/>
    </location>
</feature>
<organism evidence="10 11">
    <name type="scientific">Triparma strigata</name>
    <dbReference type="NCBI Taxonomy" id="1606541"/>
    <lineage>
        <taxon>Eukaryota</taxon>
        <taxon>Sar</taxon>
        <taxon>Stramenopiles</taxon>
        <taxon>Ochrophyta</taxon>
        <taxon>Bolidophyceae</taxon>
        <taxon>Parmales</taxon>
        <taxon>Triparmaceae</taxon>
        <taxon>Triparma</taxon>
    </lineage>
</organism>
<evidence type="ECO:0000313" key="11">
    <source>
        <dbReference type="Proteomes" id="UP001165085"/>
    </source>
</evidence>
<evidence type="ECO:0000256" key="7">
    <source>
        <dbReference type="SAM" id="Phobius"/>
    </source>
</evidence>
<dbReference type="Proteomes" id="UP001165085">
    <property type="component" value="Unassembled WGS sequence"/>
</dbReference>
<dbReference type="PANTHER" id="PTHR12428">
    <property type="entry name" value="OXA1"/>
    <property type="match status" value="1"/>
</dbReference>
<keyword evidence="11" id="KW-1185">Reference proteome</keyword>
<dbReference type="GO" id="GO:0016020">
    <property type="term" value="C:membrane"/>
    <property type="evidence" value="ECO:0007669"/>
    <property type="project" value="UniProtKB-SubCell"/>
</dbReference>
<feature type="transmembrane region" description="Helical" evidence="7">
    <location>
        <begin position="107"/>
        <end position="127"/>
    </location>
</feature>
<gene>
    <name evidence="10" type="ORF">TrST_g13684</name>
</gene>
<evidence type="ECO:0000313" key="10">
    <source>
        <dbReference type="EMBL" id="GMH94250.1"/>
    </source>
</evidence>
<keyword evidence="8" id="KW-0732">Signal</keyword>
<dbReference type="CDD" id="cd20070">
    <property type="entry name" value="5TM_YidC_Alb3"/>
    <property type="match status" value="1"/>
</dbReference>
<feature type="compositionally biased region" description="Low complexity" evidence="6">
    <location>
        <begin position="335"/>
        <end position="348"/>
    </location>
</feature>
<feature type="transmembrane region" description="Helical" evidence="7">
    <location>
        <begin position="280"/>
        <end position="306"/>
    </location>
</feature>
<protein>
    <recommendedName>
        <fullName evidence="9">Membrane insertase YidC/Oxa/ALB C-terminal domain-containing protein</fullName>
    </recommendedName>
</protein>
<dbReference type="OrthoDB" id="2148490at2759"/>
<dbReference type="EMBL" id="BRXY01000429">
    <property type="protein sequence ID" value="GMH94250.1"/>
    <property type="molecule type" value="Genomic_DNA"/>
</dbReference>
<keyword evidence="2 5" id="KW-0812">Transmembrane</keyword>
<feature type="region of interest" description="Disordered" evidence="6">
    <location>
        <begin position="325"/>
        <end position="415"/>
    </location>
</feature>
<sequence length="415" mass="44213">MKFTIFLIVAGITSSSAFLPQALQTSPFLPKVSISSPRVGKAHIGPALHALPNFDVSSFLLSDAAADAVTEVAKNDNGWFGFLAGPIETFLEGIHTVLADSLHLDHAWGVSIILLTVLIKAFTYPLSYQQIASTSKMQALQPEIKKIQSTYQSNPEVMNQKIAAIYQDNEVNPLAGCIPSLVQLPVFIGLYRAVLNLAKADRLEEAFLWLPNLEGPTYGADPAHASEWIRNWVDGAPALGYADTAAFLSIPIILVISQFASMQLMQPPKSDDPNAPDANAVLKFLPLMIGYFSLNVPAALGIYWVANNFITTAITLQIKSQFPTVAPASPSGNGSDSVYTPSTSSSFTVPKRDKPSGFASGSSVGGVKPLTDNASDVIDAEPVVQEDVNVAAVSEIGGQSEGGGGKKKKKKKKKN</sequence>
<feature type="transmembrane region" description="Helical" evidence="7">
    <location>
        <begin position="238"/>
        <end position="260"/>
    </location>
</feature>
<dbReference type="Pfam" id="PF02096">
    <property type="entry name" value="60KD_IMP"/>
    <property type="match status" value="1"/>
</dbReference>
<keyword evidence="4 7" id="KW-0472">Membrane</keyword>